<name>A0A3Q0JKB0_DIACI</name>
<evidence type="ECO:0000313" key="3">
    <source>
        <dbReference type="RefSeq" id="XP_026688786.1"/>
    </source>
</evidence>
<protein>
    <submittedName>
        <fullName evidence="3">Uncharacterized protein LOC113473298</fullName>
    </submittedName>
</protein>
<proteinExistence type="predicted"/>
<gene>
    <name evidence="3" type="primary">LOC113473298</name>
</gene>
<dbReference type="RefSeq" id="XP_026688786.1">
    <property type="nucleotide sequence ID" value="XM_026832985.1"/>
</dbReference>
<keyword evidence="2" id="KW-1185">Reference proteome</keyword>
<dbReference type="AlphaFoldDB" id="A0A3Q0JKB0"/>
<evidence type="ECO:0000256" key="1">
    <source>
        <dbReference type="SAM" id="MobiDB-lite"/>
    </source>
</evidence>
<feature type="non-terminal residue" evidence="3">
    <location>
        <position position="267"/>
    </location>
</feature>
<sequence length="267" mass="29633">FGIFKKAGIKAPQRSVSVESEPDLDVTRRDSKSTEKVKKKKISKRVKDGKEEVAVEDAPVDITEIRADEVIPEVAKLLEDKPKDVTSTEIQTQTSVDSSGKKIVKKKKITKKIKDGKEEVTVEEGPVEITELPVDEVIPEFAKVVEDKPEEVTATEVQTHTSVDSTGKKIVKKKKITKRMRDGKEEVTVEDAPIEITEIPADEVIPEVAKLLEDKPEDVTSTEIQTQTSVDSSGKKIVKKKKITKKIKDGKEEVTVEEAPVEITELP</sequence>
<feature type="non-terminal residue" evidence="3">
    <location>
        <position position="1"/>
    </location>
</feature>
<feature type="region of interest" description="Disordered" evidence="1">
    <location>
        <begin position="12"/>
        <end position="41"/>
    </location>
</feature>
<reference evidence="3" key="1">
    <citation type="submission" date="2025-08" db="UniProtKB">
        <authorList>
            <consortium name="RefSeq"/>
        </authorList>
    </citation>
    <scope>IDENTIFICATION</scope>
</reference>
<organism evidence="2 3">
    <name type="scientific">Diaphorina citri</name>
    <name type="common">Asian citrus psyllid</name>
    <dbReference type="NCBI Taxonomy" id="121845"/>
    <lineage>
        <taxon>Eukaryota</taxon>
        <taxon>Metazoa</taxon>
        <taxon>Ecdysozoa</taxon>
        <taxon>Arthropoda</taxon>
        <taxon>Hexapoda</taxon>
        <taxon>Insecta</taxon>
        <taxon>Pterygota</taxon>
        <taxon>Neoptera</taxon>
        <taxon>Paraneoptera</taxon>
        <taxon>Hemiptera</taxon>
        <taxon>Sternorrhyncha</taxon>
        <taxon>Psylloidea</taxon>
        <taxon>Psyllidae</taxon>
        <taxon>Diaphorininae</taxon>
        <taxon>Diaphorina</taxon>
    </lineage>
</organism>
<accession>A0A3Q0JKB0</accession>
<dbReference type="PaxDb" id="121845-A0A3Q0JKB0"/>
<dbReference type="KEGG" id="dci:113473298"/>
<evidence type="ECO:0000313" key="2">
    <source>
        <dbReference type="Proteomes" id="UP000079169"/>
    </source>
</evidence>
<feature type="compositionally biased region" description="Basic and acidic residues" evidence="1">
    <location>
        <begin position="25"/>
        <end position="36"/>
    </location>
</feature>
<dbReference type="GeneID" id="113473298"/>
<dbReference type="Proteomes" id="UP000079169">
    <property type="component" value="Unplaced"/>
</dbReference>